<dbReference type="PANTHER" id="PTHR46129:SF3">
    <property type="entry name" value="SYNAPTOTAGMIN-14-RELATED"/>
    <property type="match status" value="1"/>
</dbReference>
<feature type="transmembrane region" description="Helical" evidence="2">
    <location>
        <begin position="71"/>
        <end position="95"/>
    </location>
</feature>
<keyword evidence="2" id="KW-0812">Transmembrane</keyword>
<accession>A0A7J8BHH1</accession>
<dbReference type="EMBL" id="JACASE010000017">
    <property type="protein sequence ID" value="KAF6398158.1"/>
    <property type="molecule type" value="Genomic_DNA"/>
</dbReference>
<name>A0A7J8BHH1_ROUAE</name>
<dbReference type="AlphaFoldDB" id="A0A7J8BHH1"/>
<proteinExistence type="inferred from homology"/>
<keyword evidence="2" id="KW-1133">Transmembrane helix</keyword>
<organism evidence="3 4">
    <name type="scientific">Rousettus aegyptiacus</name>
    <name type="common">Egyptian fruit bat</name>
    <name type="synonym">Pteropus aegyptiacus</name>
    <dbReference type="NCBI Taxonomy" id="9407"/>
    <lineage>
        <taxon>Eukaryota</taxon>
        <taxon>Metazoa</taxon>
        <taxon>Chordata</taxon>
        <taxon>Craniata</taxon>
        <taxon>Vertebrata</taxon>
        <taxon>Euteleostomi</taxon>
        <taxon>Mammalia</taxon>
        <taxon>Eutheria</taxon>
        <taxon>Laurasiatheria</taxon>
        <taxon>Chiroptera</taxon>
        <taxon>Yinpterochiroptera</taxon>
        <taxon>Pteropodoidea</taxon>
        <taxon>Pteropodidae</taxon>
        <taxon>Rousettinae</taxon>
        <taxon>Rousettus</taxon>
    </lineage>
</organism>
<evidence type="ECO:0000256" key="2">
    <source>
        <dbReference type="SAM" id="Phobius"/>
    </source>
</evidence>
<dbReference type="GO" id="GO:0005543">
    <property type="term" value="F:phospholipid binding"/>
    <property type="evidence" value="ECO:0007669"/>
    <property type="project" value="TreeGrafter"/>
</dbReference>
<reference evidence="3 4" key="1">
    <citation type="journal article" date="2020" name="Nature">
        <title>Six reference-quality genomes reveal evolution of bat adaptations.</title>
        <authorList>
            <person name="Jebb D."/>
            <person name="Huang Z."/>
            <person name="Pippel M."/>
            <person name="Hughes G.M."/>
            <person name="Lavrichenko K."/>
            <person name="Devanna P."/>
            <person name="Winkler S."/>
            <person name="Jermiin L.S."/>
            <person name="Skirmuntt E.C."/>
            <person name="Katzourakis A."/>
            <person name="Burkitt-Gray L."/>
            <person name="Ray D.A."/>
            <person name="Sullivan K.A.M."/>
            <person name="Roscito J.G."/>
            <person name="Kirilenko B.M."/>
            <person name="Davalos L.M."/>
            <person name="Corthals A.P."/>
            <person name="Power M.L."/>
            <person name="Jones G."/>
            <person name="Ransome R.D."/>
            <person name="Dechmann D.K.N."/>
            <person name="Locatelli A.G."/>
            <person name="Puechmaille S.J."/>
            <person name="Fedrigo O."/>
            <person name="Jarvis E.D."/>
            <person name="Hiller M."/>
            <person name="Vernes S.C."/>
            <person name="Myers E.W."/>
            <person name="Teeling E.C."/>
        </authorList>
    </citation>
    <scope>NUCLEOTIDE SEQUENCE [LARGE SCALE GENOMIC DNA]</scope>
    <source>
        <strain evidence="3">MRouAeg1</strain>
        <tissue evidence="3">Muscle</tissue>
    </source>
</reference>
<sequence>MKGCDSQMSVSEVSCSESTSSCQSLEHGSVPEILIGLLYNATTGRLSAEVIKGSHFKNLAANRPPSEWKTFFLILMFSALTGLSVVKASVLSFSLN</sequence>
<evidence type="ECO:0000256" key="1">
    <source>
        <dbReference type="ARBA" id="ARBA00006996"/>
    </source>
</evidence>
<dbReference type="InterPro" id="IPR043541">
    <property type="entry name" value="SYT14/14L/16"/>
</dbReference>
<dbReference type="PANTHER" id="PTHR46129">
    <property type="entry name" value="SYNAPTOTAGMIN 14, ISOFORM D"/>
    <property type="match status" value="1"/>
</dbReference>
<evidence type="ECO:0000313" key="3">
    <source>
        <dbReference type="EMBL" id="KAF6398158.1"/>
    </source>
</evidence>
<evidence type="ECO:0000313" key="4">
    <source>
        <dbReference type="Proteomes" id="UP000593571"/>
    </source>
</evidence>
<keyword evidence="4" id="KW-1185">Reference proteome</keyword>
<comment type="caution">
    <text evidence="3">The sequence shown here is derived from an EMBL/GenBank/DDBJ whole genome shotgun (WGS) entry which is preliminary data.</text>
</comment>
<keyword evidence="2" id="KW-0472">Membrane</keyword>
<gene>
    <name evidence="3" type="ORF">HJG63_018794</name>
</gene>
<comment type="similarity">
    <text evidence="1">Belongs to the synaptotagmin family.</text>
</comment>
<protein>
    <submittedName>
        <fullName evidence="3">Synaptotagmin 14</fullName>
    </submittedName>
</protein>
<dbReference type="Proteomes" id="UP000593571">
    <property type="component" value="Unassembled WGS sequence"/>
</dbReference>